<reference evidence="2" key="1">
    <citation type="journal article" date="2023" name="Proc. Natl. Acad. Sci. U.S.A.">
        <title>Genomic and structural basis for evolution of tropane alkaloid biosynthesis.</title>
        <authorList>
            <person name="Wanga Y.-J."/>
            <person name="Taina T."/>
            <person name="Yua J.-Y."/>
            <person name="Lia J."/>
            <person name="Xua B."/>
            <person name="Chenc J."/>
            <person name="D'Auriad J.C."/>
            <person name="Huanga J.-P."/>
            <person name="Huanga S.-X."/>
        </authorList>
    </citation>
    <scope>NUCLEOTIDE SEQUENCE [LARGE SCALE GENOMIC DNA]</scope>
    <source>
        <strain evidence="2">cv. KIB-2019</strain>
    </source>
</reference>
<dbReference type="Proteomes" id="UP001152561">
    <property type="component" value="Unassembled WGS sequence"/>
</dbReference>
<keyword evidence="2" id="KW-1185">Reference proteome</keyword>
<proteinExistence type="predicted"/>
<accession>A0A9Q1RCA7</accession>
<comment type="caution">
    <text evidence="1">The sequence shown here is derived from an EMBL/GenBank/DDBJ whole genome shotgun (WGS) entry which is preliminary data.</text>
</comment>
<organism evidence="1 2">
    <name type="scientific">Anisodus acutangulus</name>
    <dbReference type="NCBI Taxonomy" id="402998"/>
    <lineage>
        <taxon>Eukaryota</taxon>
        <taxon>Viridiplantae</taxon>
        <taxon>Streptophyta</taxon>
        <taxon>Embryophyta</taxon>
        <taxon>Tracheophyta</taxon>
        <taxon>Spermatophyta</taxon>
        <taxon>Magnoliopsida</taxon>
        <taxon>eudicotyledons</taxon>
        <taxon>Gunneridae</taxon>
        <taxon>Pentapetalae</taxon>
        <taxon>asterids</taxon>
        <taxon>lamiids</taxon>
        <taxon>Solanales</taxon>
        <taxon>Solanaceae</taxon>
        <taxon>Solanoideae</taxon>
        <taxon>Hyoscyameae</taxon>
        <taxon>Anisodus</taxon>
    </lineage>
</organism>
<dbReference type="EMBL" id="JAJAGQ010000011">
    <property type="protein sequence ID" value="KAJ8550019.1"/>
    <property type="molecule type" value="Genomic_DNA"/>
</dbReference>
<protein>
    <submittedName>
        <fullName evidence="1">Uncharacterized protein</fullName>
    </submittedName>
</protein>
<gene>
    <name evidence="1" type="ORF">K7X08_033726</name>
</gene>
<evidence type="ECO:0000313" key="1">
    <source>
        <dbReference type="EMBL" id="KAJ8550019.1"/>
    </source>
</evidence>
<dbReference type="AlphaFoldDB" id="A0A9Q1RCA7"/>
<evidence type="ECO:0000313" key="2">
    <source>
        <dbReference type="Proteomes" id="UP001152561"/>
    </source>
</evidence>
<sequence>MKAGVDRSTSDPNLPISAPSSLTLTLAKFNPHFSQLHYFISSEFDYTGNREHIQWILLLRSALLMD</sequence>
<name>A0A9Q1RCA7_9SOLA</name>